<keyword evidence="11 14" id="KW-0472">Membrane</keyword>
<gene>
    <name evidence="16" type="ORF">ETB97_000433</name>
</gene>
<feature type="transmembrane region" description="Helical" evidence="14">
    <location>
        <begin position="49"/>
        <end position="68"/>
    </location>
</feature>
<sequence>MLVIARSIQEWLPSSYTQHLNWFHAFFHISIPFVGIVGVAFVPLKWNTAILAVFMYWICSLGITAGYHRLWTHRSYEASLPLRLVLAILGAGALQWSIAWWVRHHRAHHRYTDTDKDPYNAKRGFFHAHLGWLIWHTPEKWGEVDLSDLVADPVVTWQDRYYLVIAILTAFGLPAAVAHIGWGDCLGGLVYGGFVRVCAASNVTYLINSLCHAPWAGSQPYSHRHSARDIAVMGFLNNGEGYHNFHHTFPRDYRNGVHWYDLDLSKWVIWTCSQLRLASTLTRVSESEIEKARQRQVDASYTVREE</sequence>
<keyword evidence="4 13" id="KW-0812">Transmembrane</keyword>
<accession>A0A8H6E6I3</accession>
<dbReference type="GO" id="GO:0004768">
    <property type="term" value="F:stearoyl-CoA 9-desaturase activity"/>
    <property type="evidence" value="ECO:0007669"/>
    <property type="project" value="TreeGrafter"/>
</dbReference>
<proteinExistence type="inferred from homology"/>
<keyword evidence="10" id="KW-0443">Lipid metabolism</keyword>
<dbReference type="Pfam" id="PF00487">
    <property type="entry name" value="FA_desaturase"/>
    <property type="match status" value="1"/>
</dbReference>
<comment type="caution">
    <text evidence="16">The sequence shown here is derived from an EMBL/GenBank/DDBJ whole genome shotgun (WGS) entry which is preliminary data.</text>
</comment>
<keyword evidence="12 13" id="KW-0275">Fatty acid biosynthesis</keyword>
<dbReference type="GO" id="GO:0006636">
    <property type="term" value="P:unsaturated fatty acid biosynthetic process"/>
    <property type="evidence" value="ECO:0007669"/>
    <property type="project" value="TreeGrafter"/>
</dbReference>
<dbReference type="InterPro" id="IPR001522">
    <property type="entry name" value="FADS-1_CS"/>
</dbReference>
<dbReference type="InterPro" id="IPR015876">
    <property type="entry name" value="Acyl-CoA_DS"/>
</dbReference>
<feature type="transmembrane region" description="Helical" evidence="14">
    <location>
        <begin position="22"/>
        <end position="42"/>
    </location>
</feature>
<evidence type="ECO:0000313" key="16">
    <source>
        <dbReference type="EMBL" id="KAF5861241.1"/>
    </source>
</evidence>
<evidence type="ECO:0000256" key="12">
    <source>
        <dbReference type="ARBA" id="ARBA00023160"/>
    </source>
</evidence>
<evidence type="ECO:0000256" key="3">
    <source>
        <dbReference type="ARBA" id="ARBA00022516"/>
    </source>
</evidence>
<evidence type="ECO:0000256" key="8">
    <source>
        <dbReference type="ARBA" id="ARBA00023002"/>
    </source>
</evidence>
<dbReference type="PANTHER" id="PTHR11351">
    <property type="entry name" value="ACYL-COA DESATURASE"/>
    <property type="match status" value="1"/>
</dbReference>
<keyword evidence="5" id="KW-0479">Metal-binding</keyword>
<dbReference type="GO" id="GO:0005789">
    <property type="term" value="C:endoplasmic reticulum membrane"/>
    <property type="evidence" value="ECO:0007669"/>
    <property type="project" value="TreeGrafter"/>
</dbReference>
<comment type="subcellular location">
    <subcellularLocation>
        <location evidence="1">Membrane</location>
        <topology evidence="1">Multi-pass membrane protein</topology>
    </subcellularLocation>
</comment>
<keyword evidence="17" id="KW-1185">Reference proteome</keyword>
<evidence type="ECO:0000313" key="17">
    <source>
        <dbReference type="Proteomes" id="UP000541154"/>
    </source>
</evidence>
<evidence type="ECO:0000256" key="13">
    <source>
        <dbReference type="RuleBase" id="RU000581"/>
    </source>
</evidence>
<feature type="transmembrane region" description="Helical" evidence="14">
    <location>
        <begin position="161"/>
        <end position="182"/>
    </location>
</feature>
<dbReference type="InterPro" id="IPR005804">
    <property type="entry name" value="FA_desaturase_dom"/>
</dbReference>
<dbReference type="CDD" id="cd03505">
    <property type="entry name" value="Delta9-FADS-like"/>
    <property type="match status" value="1"/>
</dbReference>
<keyword evidence="7 14" id="KW-1133">Transmembrane helix</keyword>
<dbReference type="PRINTS" id="PR00075">
    <property type="entry name" value="FACDDSATRASE"/>
</dbReference>
<protein>
    <recommendedName>
        <fullName evidence="15">Fatty acid desaturase domain-containing protein</fullName>
    </recommendedName>
</protein>
<dbReference type="PANTHER" id="PTHR11351:SF31">
    <property type="entry name" value="DESATURASE 1, ISOFORM A-RELATED"/>
    <property type="match status" value="1"/>
</dbReference>
<evidence type="ECO:0000259" key="15">
    <source>
        <dbReference type="Pfam" id="PF00487"/>
    </source>
</evidence>
<dbReference type="PROSITE" id="PS00476">
    <property type="entry name" value="FATTY_ACID_DESATUR_1"/>
    <property type="match status" value="1"/>
</dbReference>
<evidence type="ECO:0000256" key="10">
    <source>
        <dbReference type="ARBA" id="ARBA00023098"/>
    </source>
</evidence>
<reference evidence="16 17" key="1">
    <citation type="submission" date="2019-04" db="EMBL/GenBank/DDBJ databases">
        <title>Aspergillus burnettii sp. nov., novel species from soil in southeast Queensland.</title>
        <authorList>
            <person name="Gilchrist C.L.M."/>
            <person name="Pitt J.I."/>
            <person name="Lange L."/>
            <person name="Lacey H.J."/>
            <person name="Vuong D."/>
            <person name="Midgley D.J."/>
            <person name="Greenfield P."/>
            <person name="Bradbury M."/>
            <person name="Lacey E."/>
            <person name="Busk P.K."/>
            <person name="Pilgaard B."/>
            <person name="Chooi Y.H."/>
            <person name="Piggott A.M."/>
        </authorList>
    </citation>
    <scope>NUCLEOTIDE SEQUENCE [LARGE SCALE GENOMIC DNA]</scope>
    <source>
        <strain evidence="16 17">FRR 5400</strain>
    </source>
</reference>
<evidence type="ECO:0000256" key="9">
    <source>
        <dbReference type="ARBA" id="ARBA00023004"/>
    </source>
</evidence>
<dbReference type="Proteomes" id="UP000541154">
    <property type="component" value="Unassembled WGS sequence"/>
</dbReference>
<evidence type="ECO:0000256" key="11">
    <source>
        <dbReference type="ARBA" id="ARBA00023136"/>
    </source>
</evidence>
<organism evidence="16 17">
    <name type="scientific">Petromyces alliaceus</name>
    <name type="common">Aspergillus alliaceus</name>
    <dbReference type="NCBI Taxonomy" id="209559"/>
    <lineage>
        <taxon>Eukaryota</taxon>
        <taxon>Fungi</taxon>
        <taxon>Dikarya</taxon>
        <taxon>Ascomycota</taxon>
        <taxon>Pezizomycotina</taxon>
        <taxon>Eurotiomycetes</taxon>
        <taxon>Eurotiomycetidae</taxon>
        <taxon>Eurotiales</taxon>
        <taxon>Aspergillaceae</taxon>
        <taxon>Aspergillus</taxon>
        <taxon>Aspergillus subgen. Circumdati</taxon>
    </lineage>
</organism>
<dbReference type="GO" id="GO:0005506">
    <property type="term" value="F:iron ion binding"/>
    <property type="evidence" value="ECO:0007669"/>
    <property type="project" value="TreeGrafter"/>
</dbReference>
<comment type="cofactor">
    <cofactor evidence="13">
        <name>Fe(2+)</name>
        <dbReference type="ChEBI" id="CHEBI:29033"/>
    </cofactor>
</comment>
<dbReference type="AlphaFoldDB" id="A0A8H6E6I3"/>
<evidence type="ECO:0000256" key="14">
    <source>
        <dbReference type="SAM" id="Phobius"/>
    </source>
</evidence>
<evidence type="ECO:0000256" key="2">
    <source>
        <dbReference type="ARBA" id="ARBA00009295"/>
    </source>
</evidence>
<comment type="domain">
    <text evidence="13">The histidine box domains are involved in binding the catalytic metal ions.</text>
</comment>
<name>A0A8H6E6I3_PETAA</name>
<keyword evidence="8 13" id="KW-0560">Oxidoreductase</keyword>
<keyword evidence="9" id="KW-0408">Iron</keyword>
<feature type="transmembrane region" description="Helical" evidence="14">
    <location>
        <begin position="80"/>
        <end position="102"/>
    </location>
</feature>
<dbReference type="EMBL" id="SPNV01000104">
    <property type="protein sequence ID" value="KAF5861241.1"/>
    <property type="molecule type" value="Genomic_DNA"/>
</dbReference>
<evidence type="ECO:0000256" key="1">
    <source>
        <dbReference type="ARBA" id="ARBA00004141"/>
    </source>
</evidence>
<keyword evidence="6" id="KW-0276">Fatty acid metabolism</keyword>
<keyword evidence="3 13" id="KW-0444">Lipid biosynthesis</keyword>
<evidence type="ECO:0000256" key="4">
    <source>
        <dbReference type="ARBA" id="ARBA00022692"/>
    </source>
</evidence>
<comment type="similarity">
    <text evidence="2 13">Belongs to the fatty acid desaturase type 1 family.</text>
</comment>
<evidence type="ECO:0000256" key="7">
    <source>
        <dbReference type="ARBA" id="ARBA00022989"/>
    </source>
</evidence>
<feature type="domain" description="Fatty acid desaturase" evidence="15">
    <location>
        <begin position="46"/>
        <end position="265"/>
    </location>
</feature>
<evidence type="ECO:0000256" key="6">
    <source>
        <dbReference type="ARBA" id="ARBA00022832"/>
    </source>
</evidence>
<evidence type="ECO:0000256" key="5">
    <source>
        <dbReference type="ARBA" id="ARBA00022723"/>
    </source>
</evidence>